<dbReference type="PANTHER" id="PTHR43829:SF27">
    <property type="entry name" value="AQUAPORIN-3"/>
    <property type="match status" value="1"/>
</dbReference>
<evidence type="ECO:0000256" key="6">
    <source>
        <dbReference type="ARBA" id="ARBA00023136"/>
    </source>
</evidence>
<dbReference type="Pfam" id="PF00230">
    <property type="entry name" value="MIP"/>
    <property type="match status" value="1"/>
</dbReference>
<comment type="subcellular location">
    <subcellularLocation>
        <location evidence="1">Membrane</location>
        <topology evidence="1">Multi-pass membrane protein</topology>
    </subcellularLocation>
</comment>
<proteinExistence type="inferred from homology"/>
<name>A0A368GCS1_ANCCA</name>
<evidence type="ECO:0000256" key="2">
    <source>
        <dbReference type="ARBA" id="ARBA00006175"/>
    </source>
</evidence>
<dbReference type="PRINTS" id="PR00783">
    <property type="entry name" value="MINTRINSICP"/>
</dbReference>
<dbReference type="STRING" id="29170.A0A368GCS1"/>
<feature type="transmembrane region" description="Helical" evidence="9">
    <location>
        <begin position="54"/>
        <end position="74"/>
    </location>
</feature>
<keyword evidence="6 9" id="KW-0472">Membrane</keyword>
<evidence type="ECO:0000256" key="1">
    <source>
        <dbReference type="ARBA" id="ARBA00004141"/>
    </source>
</evidence>
<dbReference type="GO" id="GO:0016323">
    <property type="term" value="C:basolateral plasma membrane"/>
    <property type="evidence" value="ECO:0007669"/>
    <property type="project" value="TreeGrafter"/>
</dbReference>
<dbReference type="InterPro" id="IPR022357">
    <property type="entry name" value="MIP_CS"/>
</dbReference>
<comment type="function">
    <text evidence="7">Aquaglyceroporin that may modulate the water content and osmolytes during anhydrobiosis.</text>
</comment>
<evidence type="ECO:0000256" key="4">
    <source>
        <dbReference type="ARBA" id="ARBA00022692"/>
    </source>
</evidence>
<feature type="transmembrane region" description="Helical" evidence="9">
    <location>
        <begin position="95"/>
        <end position="118"/>
    </location>
</feature>
<dbReference type="OrthoDB" id="3222at2759"/>
<dbReference type="GO" id="GO:0015254">
    <property type="term" value="F:glycerol channel activity"/>
    <property type="evidence" value="ECO:0007669"/>
    <property type="project" value="TreeGrafter"/>
</dbReference>
<dbReference type="GO" id="GO:0015250">
    <property type="term" value="F:water channel activity"/>
    <property type="evidence" value="ECO:0007669"/>
    <property type="project" value="TreeGrafter"/>
</dbReference>
<evidence type="ECO:0000256" key="5">
    <source>
        <dbReference type="ARBA" id="ARBA00022989"/>
    </source>
</evidence>
<dbReference type="SUPFAM" id="SSF81338">
    <property type="entry name" value="Aquaporin-like"/>
    <property type="match status" value="1"/>
</dbReference>
<evidence type="ECO:0000256" key="8">
    <source>
        <dbReference type="RuleBase" id="RU000477"/>
    </source>
</evidence>
<sequence length="128" mass="14486">MMERLRQKLHISDDLSRATLAEFFGTFFLLWGGNSIAAQFILGRRRFDDWNGVNVGWGIVLIMAVQMTIRISGAHLNPAVSFFLLTQRKIGAVRCILYIVAQTIGAYIGALLCFIVYYGKRVIRENSL</sequence>
<feature type="transmembrane region" description="Helical" evidence="9">
    <location>
        <begin position="20"/>
        <end position="42"/>
    </location>
</feature>
<keyword evidence="3 8" id="KW-0813">Transport</keyword>
<evidence type="ECO:0000256" key="3">
    <source>
        <dbReference type="ARBA" id="ARBA00022448"/>
    </source>
</evidence>
<dbReference type="Gene3D" id="1.20.1080.10">
    <property type="entry name" value="Glycerol uptake facilitator protein"/>
    <property type="match status" value="1"/>
</dbReference>
<protein>
    <submittedName>
        <fullName evidence="10">Aquaporin-9 domain protein</fullName>
    </submittedName>
</protein>
<evidence type="ECO:0000256" key="9">
    <source>
        <dbReference type="SAM" id="Phobius"/>
    </source>
</evidence>
<evidence type="ECO:0000313" key="10">
    <source>
        <dbReference type="EMBL" id="RCN42194.1"/>
    </source>
</evidence>
<reference evidence="10 11" key="1">
    <citation type="submission" date="2014-10" db="EMBL/GenBank/DDBJ databases">
        <title>Draft genome of the hookworm Ancylostoma caninum.</title>
        <authorList>
            <person name="Mitreva M."/>
        </authorList>
    </citation>
    <scope>NUCLEOTIDE SEQUENCE [LARGE SCALE GENOMIC DNA]</scope>
    <source>
        <strain evidence="10 11">Baltimore</strain>
    </source>
</reference>
<organism evidence="10 11">
    <name type="scientific">Ancylostoma caninum</name>
    <name type="common">Dog hookworm</name>
    <dbReference type="NCBI Taxonomy" id="29170"/>
    <lineage>
        <taxon>Eukaryota</taxon>
        <taxon>Metazoa</taxon>
        <taxon>Ecdysozoa</taxon>
        <taxon>Nematoda</taxon>
        <taxon>Chromadorea</taxon>
        <taxon>Rhabditida</taxon>
        <taxon>Rhabditina</taxon>
        <taxon>Rhabditomorpha</taxon>
        <taxon>Strongyloidea</taxon>
        <taxon>Ancylostomatidae</taxon>
        <taxon>Ancylostomatinae</taxon>
        <taxon>Ancylostoma</taxon>
    </lineage>
</organism>
<evidence type="ECO:0000256" key="7">
    <source>
        <dbReference type="ARBA" id="ARBA00045280"/>
    </source>
</evidence>
<dbReference type="AlphaFoldDB" id="A0A368GCS1"/>
<gene>
    <name evidence="10" type="ORF">ANCCAN_11832</name>
</gene>
<accession>A0A368GCS1</accession>
<comment type="similarity">
    <text evidence="2 8">Belongs to the MIP/aquaporin (TC 1.A.8) family.</text>
</comment>
<keyword evidence="5 9" id="KW-1133">Transmembrane helix</keyword>
<dbReference type="InterPro" id="IPR050363">
    <property type="entry name" value="MIP/Aquaporin"/>
</dbReference>
<dbReference type="PANTHER" id="PTHR43829">
    <property type="entry name" value="AQUAPORIN OR AQUAGLYCEROPORIN RELATED"/>
    <property type="match status" value="1"/>
</dbReference>
<comment type="caution">
    <text evidence="10">The sequence shown here is derived from an EMBL/GenBank/DDBJ whole genome shotgun (WGS) entry which is preliminary data.</text>
</comment>
<keyword evidence="11" id="KW-1185">Reference proteome</keyword>
<dbReference type="InterPro" id="IPR023271">
    <property type="entry name" value="Aquaporin-like"/>
</dbReference>
<dbReference type="EMBL" id="JOJR01000206">
    <property type="protein sequence ID" value="RCN42194.1"/>
    <property type="molecule type" value="Genomic_DNA"/>
</dbReference>
<keyword evidence="4 8" id="KW-0812">Transmembrane</keyword>
<dbReference type="InterPro" id="IPR000425">
    <property type="entry name" value="MIP"/>
</dbReference>
<evidence type="ECO:0000313" key="11">
    <source>
        <dbReference type="Proteomes" id="UP000252519"/>
    </source>
</evidence>
<dbReference type="PROSITE" id="PS00221">
    <property type="entry name" value="MIP"/>
    <property type="match status" value="1"/>
</dbReference>
<dbReference type="Proteomes" id="UP000252519">
    <property type="component" value="Unassembled WGS sequence"/>
</dbReference>